<dbReference type="Proteomes" id="UP000683497">
    <property type="component" value="Chromosome"/>
</dbReference>
<keyword evidence="2" id="KW-1185">Reference proteome</keyword>
<accession>A0ABX8JXG0</accession>
<proteinExistence type="predicted"/>
<dbReference type="EMBL" id="CP076838">
    <property type="protein sequence ID" value="QWW80890.1"/>
    <property type="molecule type" value="Genomic_DNA"/>
</dbReference>
<protein>
    <submittedName>
        <fullName evidence="1">Uncharacterized protein</fullName>
    </submittedName>
</protein>
<name>A0ABX8JXG0_9ENTR</name>
<gene>
    <name evidence="1" type="ORF">KQ929_06570</name>
</gene>
<reference evidence="1 2" key="1">
    <citation type="submission" date="2021-06" db="EMBL/GenBank/DDBJ databases">
        <title>Leclercia pneumoniae sp. nov.</title>
        <authorList>
            <person name="Hoenemann M."/>
            <person name="Viehweger A."/>
            <person name="Dietze N."/>
        </authorList>
    </citation>
    <scope>NUCLEOTIDE SEQUENCE [LARGE SCALE GENOMIC DNA]</scope>
    <source>
        <strain evidence="2">49125</strain>
    </source>
</reference>
<dbReference type="RefSeq" id="WP_154298770.1">
    <property type="nucleotide sequence ID" value="NZ_CP071383.1"/>
</dbReference>
<sequence>MHCIAGVIASNAASVHDYLLAARHPGGYDDVCQPVMPHFIGGVRYHVRE</sequence>
<evidence type="ECO:0000313" key="1">
    <source>
        <dbReference type="EMBL" id="QWW80890.1"/>
    </source>
</evidence>
<evidence type="ECO:0000313" key="2">
    <source>
        <dbReference type="Proteomes" id="UP000683497"/>
    </source>
</evidence>
<organism evidence="1 2">
    <name type="scientific">Leclercia pneumoniae</name>
    <dbReference type="NCBI Taxonomy" id="2815358"/>
    <lineage>
        <taxon>Bacteria</taxon>
        <taxon>Pseudomonadati</taxon>
        <taxon>Pseudomonadota</taxon>
        <taxon>Gammaproteobacteria</taxon>
        <taxon>Enterobacterales</taxon>
        <taxon>Enterobacteriaceae</taxon>
        <taxon>Leclercia</taxon>
    </lineage>
</organism>